<comment type="caution">
    <text evidence="2">The sequence shown here is derived from an EMBL/GenBank/DDBJ whole genome shotgun (WGS) entry which is preliminary data.</text>
</comment>
<feature type="region of interest" description="Disordered" evidence="1">
    <location>
        <begin position="86"/>
        <end position="111"/>
    </location>
</feature>
<keyword evidence="3" id="KW-1185">Reference proteome</keyword>
<evidence type="ECO:0000313" key="2">
    <source>
        <dbReference type="EMBL" id="KAH7095812.1"/>
    </source>
</evidence>
<dbReference type="Proteomes" id="UP000813461">
    <property type="component" value="Unassembled WGS sequence"/>
</dbReference>
<organism evidence="2 3">
    <name type="scientific">Paraphoma chrysanthemicola</name>
    <dbReference type="NCBI Taxonomy" id="798071"/>
    <lineage>
        <taxon>Eukaryota</taxon>
        <taxon>Fungi</taxon>
        <taxon>Dikarya</taxon>
        <taxon>Ascomycota</taxon>
        <taxon>Pezizomycotina</taxon>
        <taxon>Dothideomycetes</taxon>
        <taxon>Pleosporomycetidae</taxon>
        <taxon>Pleosporales</taxon>
        <taxon>Pleosporineae</taxon>
        <taxon>Phaeosphaeriaceae</taxon>
        <taxon>Paraphoma</taxon>
    </lineage>
</organism>
<proteinExistence type="predicted"/>
<accession>A0A8K0W4Y3</accession>
<evidence type="ECO:0000256" key="1">
    <source>
        <dbReference type="SAM" id="MobiDB-lite"/>
    </source>
</evidence>
<reference evidence="2" key="1">
    <citation type="journal article" date="2021" name="Nat. Commun.">
        <title>Genetic determinants of endophytism in the Arabidopsis root mycobiome.</title>
        <authorList>
            <person name="Mesny F."/>
            <person name="Miyauchi S."/>
            <person name="Thiergart T."/>
            <person name="Pickel B."/>
            <person name="Atanasova L."/>
            <person name="Karlsson M."/>
            <person name="Huettel B."/>
            <person name="Barry K.W."/>
            <person name="Haridas S."/>
            <person name="Chen C."/>
            <person name="Bauer D."/>
            <person name="Andreopoulos W."/>
            <person name="Pangilinan J."/>
            <person name="LaButti K."/>
            <person name="Riley R."/>
            <person name="Lipzen A."/>
            <person name="Clum A."/>
            <person name="Drula E."/>
            <person name="Henrissat B."/>
            <person name="Kohler A."/>
            <person name="Grigoriev I.V."/>
            <person name="Martin F.M."/>
            <person name="Hacquard S."/>
        </authorList>
    </citation>
    <scope>NUCLEOTIDE SEQUENCE</scope>
    <source>
        <strain evidence="2">MPI-SDFR-AT-0120</strain>
    </source>
</reference>
<name>A0A8K0W4Y3_9PLEO</name>
<sequence length="325" mass="36822">MATLQIQRCAAPARLLSVLDAPDKNIPVPPAPGLACPRLPRRSPRMFSPCVTSQRSPRSKSSLETLPVEIANQILSYLTHPRSRLPGLTEGQSELPKHVKRSIKDQEDLSTPADSDRWAVDLFSWNSLQHPLHTLSLTSKRCHDLVESYCAHKVKAYNLFNLPFERFDRLGAKSVWPDLSGIVYRRLWLQHAPRLCIFCSAVMDKYPFHAVKRVVAACEACFYAQVLDIREVEDQYHLSTATVRSSPVIRGNPNTVWVLRVDVEALAYQLYGTRAFHHAHPEQQGRPCTICAITKFAPEGRVTGPRNNQKQSRRLRARRSMRTAS</sequence>
<evidence type="ECO:0000313" key="3">
    <source>
        <dbReference type="Proteomes" id="UP000813461"/>
    </source>
</evidence>
<protein>
    <submittedName>
        <fullName evidence="2">Uncharacterized protein</fullName>
    </submittedName>
</protein>
<feature type="compositionally biased region" description="Basic residues" evidence="1">
    <location>
        <begin position="311"/>
        <end position="325"/>
    </location>
</feature>
<feature type="region of interest" description="Disordered" evidence="1">
    <location>
        <begin position="301"/>
        <end position="325"/>
    </location>
</feature>
<dbReference type="OrthoDB" id="3718497at2759"/>
<dbReference type="EMBL" id="JAGMVJ010000001">
    <property type="protein sequence ID" value="KAH7095812.1"/>
    <property type="molecule type" value="Genomic_DNA"/>
</dbReference>
<dbReference type="AlphaFoldDB" id="A0A8K0W4Y3"/>
<gene>
    <name evidence="2" type="ORF">FB567DRAFT_40641</name>
</gene>